<dbReference type="Proteomes" id="UP001221208">
    <property type="component" value="Unassembled WGS sequence"/>
</dbReference>
<dbReference type="InterPro" id="IPR020846">
    <property type="entry name" value="MFS_dom"/>
</dbReference>
<dbReference type="CDD" id="cd17325">
    <property type="entry name" value="MFS_MdtG_SLC18_like"/>
    <property type="match status" value="1"/>
</dbReference>
<dbReference type="Gene3D" id="1.20.1250.20">
    <property type="entry name" value="MFS general substrate transporter like domains"/>
    <property type="match status" value="1"/>
</dbReference>
<feature type="transmembrane region" description="Helical" evidence="6">
    <location>
        <begin position="163"/>
        <end position="182"/>
    </location>
</feature>
<organism evidence="8 9">
    <name type="scientific">Janthinobacterium fluminis</name>
    <dbReference type="NCBI Taxonomy" id="2987524"/>
    <lineage>
        <taxon>Bacteria</taxon>
        <taxon>Pseudomonadati</taxon>
        <taxon>Pseudomonadota</taxon>
        <taxon>Betaproteobacteria</taxon>
        <taxon>Burkholderiales</taxon>
        <taxon>Oxalobacteraceae</taxon>
        <taxon>Janthinobacterium</taxon>
    </lineage>
</organism>
<dbReference type="InterPro" id="IPR050930">
    <property type="entry name" value="MFS_Vesicular_Transporter"/>
</dbReference>
<feature type="transmembrane region" description="Helical" evidence="6">
    <location>
        <begin position="317"/>
        <end position="337"/>
    </location>
</feature>
<proteinExistence type="predicted"/>
<sequence length="680" mass="74764">MKQLQMRLVLLATLGLLLSALLLSWLTLRDFERDLPPEMARTVAAVSYSSSEVLGLAYQYGVPFKEMVGVDEFLDAVRKDNPSIAYMLVTDLQGKVLYQSGYADLPEKKQLQRLFNAAGTSMQTTTRAGYFNTDVPLVFQRQRLGSLHLGQRSALVEQKLQEISYDVITVLVVAVLIALELMRFVLTFTVAAPADVTRAFLSRVRQGDFSHYLPHDRLAGIGQLSAPFNAIVAELNRRFQALCHLPADAAFKARLQQRLAPFQFHAAGQRPSLLTAAVDYIRWPFFLLIFADSLSLSFFPFFVDQFYSAEMGISKNLVIGLPISLFMLTWALSMPWAGMWCDRVGHRTAFIVGAGITTLGLALTACAQTLYDLLLWRSLTALGYGLVFITAQSYISNNTPPAQRTKGMAIFLSSFFAGSLSGSAIGGILADRLGYHWTILLSALLSLISAIFVFRFLHKHLSLLGAPKKRLSFHDFKLLLKNKKFSAITFLAAIPAKIALTGFLYYAVPLYLKLLGNNQSTTGRIMMAYGLAIIILSPLVAKLADKIGQLRWFVTIGGYGAATAMVIIYLFDNTFGLLLSISLLGIAHAIGVSPQLALVNDFCKDVVQEVGVGTATGIFRLIERIGNVLGPIVAGLLISHFNFKGAFLGIGILCFICVSCFTAIFFWYERPPSPAALHVA</sequence>
<dbReference type="PANTHER" id="PTHR23506">
    <property type="entry name" value="GH10249P"/>
    <property type="match status" value="1"/>
</dbReference>
<dbReference type="RefSeq" id="WP_273670981.1">
    <property type="nucleotide sequence ID" value="NZ_JAQQXR010000004.1"/>
</dbReference>
<dbReference type="PROSITE" id="PS50850">
    <property type="entry name" value="MFS"/>
    <property type="match status" value="1"/>
</dbReference>
<comment type="caution">
    <text evidence="8">The sequence shown here is derived from an EMBL/GenBank/DDBJ whole genome shotgun (WGS) entry which is preliminary data.</text>
</comment>
<evidence type="ECO:0000256" key="5">
    <source>
        <dbReference type="ARBA" id="ARBA00023136"/>
    </source>
</evidence>
<feature type="transmembrane region" description="Helical" evidence="6">
    <location>
        <begin position="646"/>
        <end position="668"/>
    </location>
</feature>
<evidence type="ECO:0000256" key="4">
    <source>
        <dbReference type="ARBA" id="ARBA00022989"/>
    </source>
</evidence>
<accession>A0ABT5K1J6</accession>
<dbReference type="EMBL" id="JAQQXR010000004">
    <property type="protein sequence ID" value="MDC8758305.1"/>
    <property type="molecule type" value="Genomic_DNA"/>
</dbReference>
<evidence type="ECO:0000256" key="2">
    <source>
        <dbReference type="ARBA" id="ARBA00022448"/>
    </source>
</evidence>
<dbReference type="PANTHER" id="PTHR23506:SF23">
    <property type="entry name" value="GH10249P"/>
    <property type="match status" value="1"/>
</dbReference>
<keyword evidence="9" id="KW-1185">Reference proteome</keyword>
<feature type="transmembrane region" description="Helical" evidence="6">
    <location>
        <begin position="577"/>
        <end position="599"/>
    </location>
</feature>
<dbReference type="InterPro" id="IPR036259">
    <property type="entry name" value="MFS_trans_sf"/>
</dbReference>
<gene>
    <name evidence="8" type="ORF">OIK44_11960</name>
</gene>
<feature type="transmembrane region" description="Helical" evidence="6">
    <location>
        <begin position="349"/>
        <end position="370"/>
    </location>
</feature>
<dbReference type="InterPro" id="IPR011701">
    <property type="entry name" value="MFS"/>
</dbReference>
<feature type="domain" description="Major facilitator superfamily (MFS) profile" evidence="7">
    <location>
        <begin position="281"/>
        <end position="674"/>
    </location>
</feature>
<evidence type="ECO:0000259" key="7">
    <source>
        <dbReference type="PROSITE" id="PS50850"/>
    </source>
</evidence>
<feature type="transmembrane region" description="Helical" evidence="6">
    <location>
        <begin position="526"/>
        <end position="543"/>
    </location>
</feature>
<keyword evidence="3 6" id="KW-0812">Transmembrane</keyword>
<comment type="subcellular location">
    <subcellularLocation>
        <location evidence="1">Membrane</location>
        <topology evidence="1">Multi-pass membrane protein</topology>
    </subcellularLocation>
</comment>
<keyword evidence="5 6" id="KW-0472">Membrane</keyword>
<feature type="transmembrane region" description="Helical" evidence="6">
    <location>
        <begin position="280"/>
        <end position="302"/>
    </location>
</feature>
<evidence type="ECO:0000256" key="1">
    <source>
        <dbReference type="ARBA" id="ARBA00004141"/>
    </source>
</evidence>
<feature type="transmembrane region" description="Helical" evidence="6">
    <location>
        <begin position="435"/>
        <end position="457"/>
    </location>
</feature>
<evidence type="ECO:0000256" key="6">
    <source>
        <dbReference type="SAM" id="Phobius"/>
    </source>
</evidence>
<evidence type="ECO:0000313" key="9">
    <source>
        <dbReference type="Proteomes" id="UP001221208"/>
    </source>
</evidence>
<name>A0ABT5K1J6_9BURK</name>
<dbReference type="SUPFAM" id="SSF103473">
    <property type="entry name" value="MFS general substrate transporter"/>
    <property type="match status" value="1"/>
</dbReference>
<dbReference type="Gene3D" id="6.10.340.10">
    <property type="match status" value="1"/>
</dbReference>
<reference evidence="8 9" key="1">
    <citation type="submission" date="2022-10" db="EMBL/GenBank/DDBJ databases">
        <title>Janthinobacterium sp. hw3 Genome sequencing.</title>
        <authorList>
            <person name="Park S."/>
        </authorList>
    </citation>
    <scope>NUCLEOTIDE SEQUENCE [LARGE SCALE GENOMIC DNA]</scope>
    <source>
        <strain evidence="9">hw3</strain>
    </source>
</reference>
<feature type="transmembrane region" description="Helical" evidence="6">
    <location>
        <begin position="376"/>
        <end position="395"/>
    </location>
</feature>
<evidence type="ECO:0000313" key="8">
    <source>
        <dbReference type="EMBL" id="MDC8758305.1"/>
    </source>
</evidence>
<dbReference type="Pfam" id="PF07690">
    <property type="entry name" value="MFS_1"/>
    <property type="match status" value="2"/>
</dbReference>
<feature type="transmembrane region" description="Helical" evidence="6">
    <location>
        <begin position="550"/>
        <end position="571"/>
    </location>
</feature>
<keyword evidence="2" id="KW-0813">Transport</keyword>
<feature type="transmembrane region" description="Helical" evidence="6">
    <location>
        <begin position="485"/>
        <end position="506"/>
    </location>
</feature>
<protein>
    <submittedName>
        <fullName evidence="8">MFS transporter</fullName>
    </submittedName>
</protein>
<feature type="transmembrane region" description="Helical" evidence="6">
    <location>
        <begin position="407"/>
        <end position="429"/>
    </location>
</feature>
<evidence type="ECO:0000256" key="3">
    <source>
        <dbReference type="ARBA" id="ARBA00022692"/>
    </source>
</evidence>
<keyword evidence="4 6" id="KW-1133">Transmembrane helix</keyword>